<dbReference type="SMART" id="SM00164">
    <property type="entry name" value="TBC"/>
    <property type="match status" value="1"/>
</dbReference>
<dbReference type="InterPro" id="IPR000719">
    <property type="entry name" value="Prot_kinase_dom"/>
</dbReference>
<keyword evidence="1" id="KW-0343">GTPase activation</keyword>
<dbReference type="FunFam" id="3.40.250.10:FF:000164">
    <property type="entry name" value="Tbck-1"/>
    <property type="match status" value="1"/>
</dbReference>
<dbReference type="PROSITE" id="PS50011">
    <property type="entry name" value="PROTEIN_KINASE_DOM"/>
    <property type="match status" value="1"/>
</dbReference>
<dbReference type="CDD" id="cd00158">
    <property type="entry name" value="RHOD"/>
    <property type="match status" value="1"/>
</dbReference>
<name>A0A2A6BG83_PRIPA</name>
<dbReference type="OrthoDB" id="1668230at2759"/>
<dbReference type="EnsemblMetazoa" id="PPA00244.1">
    <property type="protein sequence ID" value="PPA00244.1"/>
    <property type="gene ID" value="WBGene00089798"/>
</dbReference>
<dbReference type="PROSITE" id="PS50206">
    <property type="entry name" value="RHODANESE_3"/>
    <property type="match status" value="1"/>
</dbReference>
<dbReference type="Pfam" id="PF00581">
    <property type="entry name" value="Rhodanese"/>
    <property type="match status" value="1"/>
</dbReference>
<protein>
    <submittedName>
        <fullName evidence="2">Tbck-1</fullName>
    </submittedName>
</protein>
<dbReference type="Gene3D" id="1.10.510.10">
    <property type="entry name" value="Transferase(Phosphotransferase) domain 1"/>
    <property type="match status" value="1"/>
</dbReference>
<dbReference type="SMART" id="SM00220">
    <property type="entry name" value="S_TKc"/>
    <property type="match status" value="1"/>
</dbReference>
<dbReference type="SUPFAM" id="SSF56112">
    <property type="entry name" value="Protein kinase-like (PK-like)"/>
    <property type="match status" value="1"/>
</dbReference>
<dbReference type="PANTHER" id="PTHR22957:SF168">
    <property type="entry name" value="TBC DOMAIN-CONTAINING PROTEIN KINASE-LIKE PROTEIN"/>
    <property type="match status" value="1"/>
</dbReference>
<evidence type="ECO:0000313" key="3">
    <source>
        <dbReference type="Proteomes" id="UP000005239"/>
    </source>
</evidence>
<dbReference type="InterPro" id="IPR000195">
    <property type="entry name" value="Rab-GAP-TBC_dom"/>
</dbReference>
<dbReference type="FunFam" id="1.10.8.270:FF:000044">
    <property type="entry name" value="TBC Kinase homolog"/>
    <property type="match status" value="1"/>
</dbReference>
<accession>A0A2A6BG83</accession>
<dbReference type="AlphaFoldDB" id="A0A2A6BG83"/>
<dbReference type="GO" id="GO:0005096">
    <property type="term" value="F:GTPase activator activity"/>
    <property type="evidence" value="ECO:0000318"/>
    <property type="project" value="GO_Central"/>
</dbReference>
<dbReference type="SMART" id="SM00450">
    <property type="entry name" value="RHOD"/>
    <property type="match status" value="1"/>
</dbReference>
<dbReference type="SUPFAM" id="SSF47923">
    <property type="entry name" value="Ypt/Rab-GAP domain of gyp1p"/>
    <property type="match status" value="2"/>
</dbReference>
<dbReference type="GO" id="GO:0004672">
    <property type="term" value="F:protein kinase activity"/>
    <property type="evidence" value="ECO:0007669"/>
    <property type="project" value="InterPro"/>
</dbReference>
<dbReference type="InterPro" id="IPR036873">
    <property type="entry name" value="Rhodanese-like_dom_sf"/>
</dbReference>
<organism evidence="2 3">
    <name type="scientific">Pristionchus pacificus</name>
    <name type="common">Parasitic nematode worm</name>
    <dbReference type="NCBI Taxonomy" id="54126"/>
    <lineage>
        <taxon>Eukaryota</taxon>
        <taxon>Metazoa</taxon>
        <taxon>Ecdysozoa</taxon>
        <taxon>Nematoda</taxon>
        <taxon>Chromadorea</taxon>
        <taxon>Rhabditida</taxon>
        <taxon>Rhabditina</taxon>
        <taxon>Diplogasteromorpha</taxon>
        <taxon>Diplogasteroidea</taxon>
        <taxon>Neodiplogasteridae</taxon>
        <taxon>Pristionchus</taxon>
    </lineage>
</organism>
<dbReference type="Gene3D" id="1.10.472.80">
    <property type="entry name" value="Ypt/Rab-GAP domain of gyp1p, domain 3"/>
    <property type="match status" value="1"/>
</dbReference>
<dbReference type="SUPFAM" id="SSF52821">
    <property type="entry name" value="Rhodanese/Cell cycle control phosphatase"/>
    <property type="match status" value="1"/>
</dbReference>
<accession>A0A8R1Y3I4</accession>
<dbReference type="PROSITE" id="PS50086">
    <property type="entry name" value="TBC_RABGAP"/>
    <property type="match status" value="1"/>
</dbReference>
<reference evidence="3" key="1">
    <citation type="journal article" date="2008" name="Nat. Genet.">
        <title>The Pristionchus pacificus genome provides a unique perspective on nematode lifestyle and parasitism.</title>
        <authorList>
            <person name="Dieterich C."/>
            <person name="Clifton S.W."/>
            <person name="Schuster L.N."/>
            <person name="Chinwalla A."/>
            <person name="Delehaunty K."/>
            <person name="Dinkelacker I."/>
            <person name="Fulton L."/>
            <person name="Fulton R."/>
            <person name="Godfrey J."/>
            <person name="Minx P."/>
            <person name="Mitreva M."/>
            <person name="Roeseler W."/>
            <person name="Tian H."/>
            <person name="Witte H."/>
            <person name="Yang S.P."/>
            <person name="Wilson R.K."/>
            <person name="Sommer R.J."/>
        </authorList>
    </citation>
    <scope>NUCLEOTIDE SEQUENCE [LARGE SCALE GENOMIC DNA]</scope>
    <source>
        <strain evidence="3">PS312</strain>
    </source>
</reference>
<dbReference type="Pfam" id="PF00566">
    <property type="entry name" value="RabGAP-TBC"/>
    <property type="match status" value="1"/>
</dbReference>
<dbReference type="InterPro" id="IPR035969">
    <property type="entry name" value="Rab-GAP_TBC_sf"/>
</dbReference>
<keyword evidence="3" id="KW-1185">Reference proteome</keyword>
<dbReference type="Proteomes" id="UP000005239">
    <property type="component" value="Unassembled WGS sequence"/>
</dbReference>
<gene>
    <name evidence="2" type="primary">WBGene00089798</name>
</gene>
<dbReference type="GO" id="GO:0005524">
    <property type="term" value="F:ATP binding"/>
    <property type="evidence" value="ECO:0007669"/>
    <property type="project" value="InterPro"/>
</dbReference>
<dbReference type="InterPro" id="IPR001763">
    <property type="entry name" value="Rhodanese-like_dom"/>
</dbReference>
<dbReference type="Gene3D" id="3.40.250.10">
    <property type="entry name" value="Rhodanese-like domain"/>
    <property type="match status" value="1"/>
</dbReference>
<dbReference type="Gene3D" id="1.10.8.270">
    <property type="entry name" value="putative rabgap domain of human tbc1 domain family member 14 like domains"/>
    <property type="match status" value="1"/>
</dbReference>
<reference evidence="2" key="2">
    <citation type="submission" date="2022-06" db="UniProtKB">
        <authorList>
            <consortium name="EnsemblMetazoa"/>
        </authorList>
    </citation>
    <scope>IDENTIFICATION</scope>
    <source>
        <strain evidence="2">PS312</strain>
    </source>
</reference>
<dbReference type="PANTHER" id="PTHR22957">
    <property type="entry name" value="TBC1 DOMAIN FAMILY MEMBER GTPASE-ACTIVATING PROTEIN"/>
    <property type="match status" value="1"/>
</dbReference>
<proteinExistence type="predicted"/>
<sequence>MALIADAGLLGMGRRLGEARLGAVVLAGSENGATCLNGMPVAPGAVRMLGRLGRLQELEEHPLLARHVAIIRSTTVPNAAILISEHYEESIEDLIFLERLPESAIRNVAGQIAEALCHLHERRVVAGGMDVSHVLVVPPPPRLQQLQQKAGRIHIRLARFGLPLLSDDGRDLATPIGVAHAMAPEQLLAPPPLPRWTVPVKGSTSGRLAPCSRKADVWAAGIVLLQLCTGVVVSQCFSTREWLALMNDVIRDAADGPRDVSLFEGLARSLCEQTAAAGARLGRVRAAYGRLVTVAGECLRLRTKCRPSAPELLQRLKDDGYTREESDEDWSEMSVEEMGRIVDEEEKDEDRVVKSMPIDDVFFLWTLSGASVEKILLDRGVVKTKPPVLAGALVAVDDLQLTGNEEGRRFDAVITTTVLPMTNLREKVRSLNALTLLHSMEATAGRLPTWREGEERLPVVVKEKDVSYQAARMSLLAHLLASHSHLQQAQPALLQAAVAADVPPLRRAGVWRALLGVSPLDGDQFAALDTVSAHTSDRQLEVDIPRCHQYEEVMTSPSAHYKLKRLLKAWLEAHPRYVYWQGLDSLAAPFLLLNFENLPMALACMTSFIDRYTRDFFLKDNSHIIQEYLAVFNHLISFVDATLYTCLAEMDFFPELYAIPWFLTCFAHVLPLHKLLHVWDALLRAETSFPLFVGVSVLLQLRPSLIGASFNDVILLFSDLPDLQIDRILSDTRELYARVPRSCVHLAQRREEGHTMTEYTAAQLRTFCCPRLSREDLIDLVQREAVAIVDVRSPPEFHRGSIVRSVNYPNVDDATMGSIRTLLETAQANRHPICIVDVATMTVAKRFSSLLVSNGVCGVTMLDGGYDAVRNTPALIRVGSGI</sequence>
<evidence type="ECO:0000313" key="2">
    <source>
        <dbReference type="EnsemblMetazoa" id="PPA00244.1"/>
    </source>
</evidence>
<dbReference type="InterPro" id="IPR011009">
    <property type="entry name" value="Kinase-like_dom_sf"/>
</dbReference>
<evidence type="ECO:0000256" key="1">
    <source>
        <dbReference type="ARBA" id="ARBA00022468"/>
    </source>
</evidence>